<evidence type="ECO:0000313" key="2">
    <source>
        <dbReference type="Proteomes" id="UP000093129"/>
    </source>
</evidence>
<keyword evidence="1" id="KW-0378">Hydrolase</keyword>
<organism evidence="1 2">
    <name type="scientific">Acidithiobacillus ferrivorans</name>
    <dbReference type="NCBI Taxonomy" id="160808"/>
    <lineage>
        <taxon>Bacteria</taxon>
        <taxon>Pseudomonadati</taxon>
        <taxon>Pseudomonadota</taxon>
        <taxon>Acidithiobacillia</taxon>
        <taxon>Acidithiobacillales</taxon>
        <taxon>Acidithiobacillaceae</taxon>
        <taxon>Acidithiobacillus</taxon>
    </lineage>
</organism>
<dbReference type="Pfam" id="PF12643">
    <property type="entry name" value="MazG-like"/>
    <property type="match status" value="1"/>
</dbReference>
<dbReference type="Gene3D" id="1.10.287.1080">
    <property type="entry name" value="MazG-like"/>
    <property type="match status" value="1"/>
</dbReference>
<dbReference type="AlphaFoldDB" id="A0A1B9BX37"/>
<comment type="caution">
    <text evidence="1">The sequence shown here is derived from an EMBL/GenBank/DDBJ whole genome shotgun (WGS) entry which is preliminary data.</text>
</comment>
<proteinExistence type="predicted"/>
<reference evidence="1 2" key="1">
    <citation type="submission" date="2016-07" db="EMBL/GenBank/DDBJ databases">
        <title>Draft genome of a psychrotolerant acidophile Acidithiobacillus ferrivorans strain YL15.</title>
        <authorList>
            <person name="Peng T."/>
            <person name="Ma L."/>
            <person name="Nan M."/>
            <person name="An N."/>
            <person name="Wang M."/>
            <person name="Qiu G."/>
            <person name="Zeng W."/>
        </authorList>
    </citation>
    <scope>NUCLEOTIDE SEQUENCE [LARGE SCALE GENOMIC DNA]</scope>
    <source>
        <strain evidence="1 2">YL15</strain>
    </source>
</reference>
<dbReference type="GO" id="GO:0006253">
    <property type="term" value="P:dCTP catabolic process"/>
    <property type="evidence" value="ECO:0007669"/>
    <property type="project" value="TreeGrafter"/>
</dbReference>
<dbReference type="GO" id="GO:0005829">
    <property type="term" value="C:cytosol"/>
    <property type="evidence" value="ECO:0007669"/>
    <property type="project" value="TreeGrafter"/>
</dbReference>
<dbReference type="PANTHER" id="PTHR46523:SF1">
    <property type="entry name" value="DCTP PYROPHOSPHATASE 1"/>
    <property type="match status" value="1"/>
</dbReference>
<dbReference type="SUPFAM" id="SSF101386">
    <property type="entry name" value="all-alpha NTP pyrophosphatases"/>
    <property type="match status" value="1"/>
</dbReference>
<dbReference type="RefSeq" id="WP_065413698.1">
    <property type="nucleotide sequence ID" value="NZ_MASQ01000098.1"/>
</dbReference>
<dbReference type="CDD" id="cd11537">
    <property type="entry name" value="NTP-PPase_RS21-C6_like"/>
    <property type="match status" value="1"/>
</dbReference>
<protein>
    <submittedName>
        <fullName evidence="1">Nucleotide pyrophosphohydrolase</fullName>
    </submittedName>
</protein>
<dbReference type="InterPro" id="IPR052555">
    <property type="entry name" value="dCTP_Pyrophosphatase"/>
</dbReference>
<sequence>MSAITDEVVQKLLEFREVRDWEQFHTPRNLAASLVIEASELLECFRWARDEELDGIVVRERAHIEDELADVAILLTYLCIDMRVDINSAMKRKIQKNDEKYPVQLARGSAKKYDKF</sequence>
<accession>A0A1B9BX37</accession>
<evidence type="ECO:0000313" key="1">
    <source>
        <dbReference type="EMBL" id="OCB02285.1"/>
    </source>
</evidence>
<dbReference type="Proteomes" id="UP000093129">
    <property type="component" value="Unassembled WGS sequence"/>
</dbReference>
<dbReference type="PANTHER" id="PTHR46523">
    <property type="entry name" value="DCTP PYROPHOSPHATASE 1"/>
    <property type="match status" value="1"/>
</dbReference>
<gene>
    <name evidence="1" type="ORF">BBC27_13865</name>
</gene>
<dbReference type="GO" id="GO:0047840">
    <property type="term" value="F:dCTP diphosphatase activity"/>
    <property type="evidence" value="ECO:0007669"/>
    <property type="project" value="TreeGrafter"/>
</dbReference>
<dbReference type="GO" id="GO:0042262">
    <property type="term" value="P:DNA protection"/>
    <property type="evidence" value="ECO:0007669"/>
    <property type="project" value="TreeGrafter"/>
</dbReference>
<name>A0A1B9BX37_9PROT</name>
<dbReference type="InterPro" id="IPR025984">
    <property type="entry name" value="DCTPP"/>
</dbReference>
<dbReference type="EMBL" id="MASQ01000098">
    <property type="protein sequence ID" value="OCB02285.1"/>
    <property type="molecule type" value="Genomic_DNA"/>
</dbReference>
<dbReference type="PIRSF" id="PIRSF029826">
    <property type="entry name" value="UCP029826_pph"/>
    <property type="match status" value="1"/>
</dbReference>